<evidence type="ECO:0000256" key="3">
    <source>
        <dbReference type="ARBA" id="ARBA00022839"/>
    </source>
</evidence>
<dbReference type="NCBIfam" id="TIGR00573">
    <property type="entry name" value="dnaq"/>
    <property type="match status" value="1"/>
</dbReference>
<accession>A0ABN3UC01</accession>
<dbReference type="PROSITE" id="PS50172">
    <property type="entry name" value="BRCT"/>
    <property type="match status" value="1"/>
</dbReference>
<organism evidence="5 6">
    <name type="scientific">Actinocorallia aurantiaca</name>
    <dbReference type="NCBI Taxonomy" id="46204"/>
    <lineage>
        <taxon>Bacteria</taxon>
        <taxon>Bacillati</taxon>
        <taxon>Actinomycetota</taxon>
        <taxon>Actinomycetes</taxon>
        <taxon>Streptosporangiales</taxon>
        <taxon>Thermomonosporaceae</taxon>
        <taxon>Actinocorallia</taxon>
    </lineage>
</organism>
<evidence type="ECO:0000256" key="2">
    <source>
        <dbReference type="ARBA" id="ARBA00022801"/>
    </source>
</evidence>
<dbReference type="PANTHER" id="PTHR30231">
    <property type="entry name" value="DNA POLYMERASE III SUBUNIT EPSILON"/>
    <property type="match status" value="1"/>
</dbReference>
<sequence length="296" mass="32627">MSLSGEYVQDWALVDVETSGLRPGRDRVLSLAVMTVDRNWREVRRYTTLLDPGVDPGPVHIHGLTAERLRGAPTFDKVASRVAEMLHGRVLVAHNAPFDYDFLAGEFARAAVVMPVRRRLCTLELNRRLVPPTPDLQLTTLVDYYDVTRYQAHDALGDTLMLSGVFRRSLESAARLGMELPFTACPPRQTSRYPVSIPKARCPYRNPGRLDSALVQGMKVAFTGDTELPRLELATRAAAAGLNVMGNVSRHTSVLVANESFRTTGKAEKALAAGVPVIDEPLFLRLLEEVKPGEPA</sequence>
<dbReference type="Pfam" id="PF00533">
    <property type="entry name" value="BRCT"/>
    <property type="match status" value="1"/>
</dbReference>
<dbReference type="Gene3D" id="3.40.50.10190">
    <property type="entry name" value="BRCT domain"/>
    <property type="match status" value="1"/>
</dbReference>
<evidence type="ECO:0000313" key="6">
    <source>
        <dbReference type="Proteomes" id="UP001501842"/>
    </source>
</evidence>
<dbReference type="CDD" id="cd06127">
    <property type="entry name" value="DEDDh"/>
    <property type="match status" value="1"/>
</dbReference>
<comment type="caution">
    <text evidence="5">The sequence shown here is derived from an EMBL/GenBank/DDBJ whole genome shotgun (WGS) entry which is preliminary data.</text>
</comment>
<dbReference type="SUPFAM" id="SSF53098">
    <property type="entry name" value="Ribonuclease H-like"/>
    <property type="match status" value="1"/>
</dbReference>
<name>A0ABN3UC01_9ACTN</name>
<reference evidence="5 6" key="1">
    <citation type="journal article" date="2019" name="Int. J. Syst. Evol. Microbiol.">
        <title>The Global Catalogue of Microorganisms (GCM) 10K type strain sequencing project: providing services to taxonomists for standard genome sequencing and annotation.</title>
        <authorList>
            <consortium name="The Broad Institute Genomics Platform"/>
            <consortium name="The Broad Institute Genome Sequencing Center for Infectious Disease"/>
            <person name="Wu L."/>
            <person name="Ma J."/>
        </authorList>
    </citation>
    <scope>NUCLEOTIDE SEQUENCE [LARGE SCALE GENOMIC DNA]</scope>
    <source>
        <strain evidence="5 6">JCM 8201</strain>
    </source>
</reference>
<keyword evidence="3 5" id="KW-0269">Exonuclease</keyword>
<keyword evidence="1" id="KW-0540">Nuclease</keyword>
<keyword evidence="2" id="KW-0378">Hydrolase</keyword>
<evidence type="ECO:0000313" key="5">
    <source>
        <dbReference type="EMBL" id="GAA2730004.1"/>
    </source>
</evidence>
<evidence type="ECO:0000256" key="1">
    <source>
        <dbReference type="ARBA" id="ARBA00022722"/>
    </source>
</evidence>
<dbReference type="GO" id="GO:0004527">
    <property type="term" value="F:exonuclease activity"/>
    <property type="evidence" value="ECO:0007669"/>
    <property type="project" value="UniProtKB-KW"/>
</dbReference>
<dbReference type="Pfam" id="PF00929">
    <property type="entry name" value="RNase_T"/>
    <property type="match status" value="1"/>
</dbReference>
<dbReference type="InterPro" id="IPR001357">
    <property type="entry name" value="BRCT_dom"/>
</dbReference>
<feature type="domain" description="BRCT" evidence="4">
    <location>
        <begin position="210"/>
        <end position="289"/>
    </location>
</feature>
<protein>
    <submittedName>
        <fullName evidence="5">DEDDh family exonuclease</fullName>
    </submittedName>
</protein>
<dbReference type="SUPFAM" id="SSF52113">
    <property type="entry name" value="BRCT domain"/>
    <property type="match status" value="1"/>
</dbReference>
<dbReference type="Proteomes" id="UP001501842">
    <property type="component" value="Unassembled WGS sequence"/>
</dbReference>
<proteinExistence type="predicted"/>
<dbReference type="EMBL" id="BAAATZ010000017">
    <property type="protein sequence ID" value="GAA2730004.1"/>
    <property type="molecule type" value="Genomic_DNA"/>
</dbReference>
<keyword evidence="6" id="KW-1185">Reference proteome</keyword>
<dbReference type="InterPro" id="IPR036420">
    <property type="entry name" value="BRCT_dom_sf"/>
</dbReference>
<dbReference type="InterPro" id="IPR006054">
    <property type="entry name" value="DnaQ"/>
</dbReference>
<gene>
    <name evidence="5" type="ORF">GCM10010439_42000</name>
</gene>
<dbReference type="SMART" id="SM00479">
    <property type="entry name" value="EXOIII"/>
    <property type="match status" value="1"/>
</dbReference>
<dbReference type="InterPro" id="IPR013520">
    <property type="entry name" value="Ribonucl_H"/>
</dbReference>
<dbReference type="InterPro" id="IPR012337">
    <property type="entry name" value="RNaseH-like_sf"/>
</dbReference>
<evidence type="ECO:0000259" key="4">
    <source>
        <dbReference type="PROSITE" id="PS50172"/>
    </source>
</evidence>
<dbReference type="PANTHER" id="PTHR30231:SF4">
    <property type="entry name" value="PROTEIN NEN2"/>
    <property type="match status" value="1"/>
</dbReference>
<dbReference type="Gene3D" id="3.30.420.10">
    <property type="entry name" value="Ribonuclease H-like superfamily/Ribonuclease H"/>
    <property type="match status" value="1"/>
</dbReference>
<dbReference type="InterPro" id="IPR036397">
    <property type="entry name" value="RNaseH_sf"/>
</dbReference>